<organism evidence="8 9">
    <name type="scientific">Nibribacter koreensis</name>
    <dbReference type="NCBI Taxonomy" id="1084519"/>
    <lineage>
        <taxon>Bacteria</taxon>
        <taxon>Pseudomonadati</taxon>
        <taxon>Bacteroidota</taxon>
        <taxon>Cytophagia</taxon>
        <taxon>Cytophagales</taxon>
        <taxon>Hymenobacteraceae</taxon>
        <taxon>Nibribacter</taxon>
    </lineage>
</organism>
<evidence type="ECO:0000313" key="9">
    <source>
        <dbReference type="Proteomes" id="UP001501844"/>
    </source>
</evidence>
<protein>
    <recommendedName>
        <fullName evidence="10">Membrane protein involved in the export of O-antigen and teichoic acid</fullName>
    </recommendedName>
</protein>
<evidence type="ECO:0008006" key="10">
    <source>
        <dbReference type="Google" id="ProtNLM"/>
    </source>
</evidence>
<proteinExistence type="inferred from homology"/>
<feature type="transmembrane region" description="Helical" evidence="7">
    <location>
        <begin position="174"/>
        <end position="192"/>
    </location>
</feature>
<dbReference type="RefSeq" id="WP_345165116.1">
    <property type="nucleotide sequence ID" value="NZ_BAABGX010000002.1"/>
</dbReference>
<name>A0ABP8FJF4_9BACT</name>
<keyword evidence="5 7" id="KW-1133">Transmembrane helix</keyword>
<feature type="transmembrane region" description="Helical" evidence="7">
    <location>
        <begin position="450"/>
        <end position="469"/>
    </location>
</feature>
<feature type="transmembrane region" description="Helical" evidence="7">
    <location>
        <begin position="364"/>
        <end position="383"/>
    </location>
</feature>
<comment type="subcellular location">
    <subcellularLocation>
        <location evidence="1">Cell membrane</location>
        <topology evidence="1">Multi-pass membrane protein</topology>
    </subcellularLocation>
</comment>
<dbReference type="Pfam" id="PF13440">
    <property type="entry name" value="Polysacc_synt_3"/>
    <property type="match status" value="1"/>
</dbReference>
<dbReference type="Proteomes" id="UP001501844">
    <property type="component" value="Unassembled WGS sequence"/>
</dbReference>
<comment type="caution">
    <text evidence="8">The sequence shown here is derived from an EMBL/GenBank/DDBJ whole genome shotgun (WGS) entry which is preliminary data.</text>
</comment>
<dbReference type="EMBL" id="BAABGX010000002">
    <property type="protein sequence ID" value="GAA4305198.1"/>
    <property type="molecule type" value="Genomic_DNA"/>
</dbReference>
<evidence type="ECO:0000256" key="1">
    <source>
        <dbReference type="ARBA" id="ARBA00004651"/>
    </source>
</evidence>
<feature type="transmembrane region" description="Helical" evidence="7">
    <location>
        <begin position="45"/>
        <end position="71"/>
    </location>
</feature>
<feature type="transmembrane region" description="Helical" evidence="7">
    <location>
        <begin position="12"/>
        <end position="39"/>
    </location>
</feature>
<comment type="similarity">
    <text evidence="2">Belongs to the polysaccharide synthase family.</text>
</comment>
<keyword evidence="9" id="KW-1185">Reference proteome</keyword>
<feature type="transmembrane region" description="Helical" evidence="7">
    <location>
        <begin position="323"/>
        <end position="343"/>
    </location>
</feature>
<evidence type="ECO:0000256" key="7">
    <source>
        <dbReference type="SAM" id="Phobius"/>
    </source>
</evidence>
<dbReference type="CDD" id="cd13127">
    <property type="entry name" value="MATE_tuaB_like"/>
    <property type="match status" value="1"/>
</dbReference>
<keyword evidence="6 7" id="KW-0472">Membrane</keyword>
<evidence type="ECO:0000256" key="5">
    <source>
        <dbReference type="ARBA" id="ARBA00022989"/>
    </source>
</evidence>
<accession>A0ABP8FJF4</accession>
<feature type="transmembrane region" description="Helical" evidence="7">
    <location>
        <begin position="83"/>
        <end position="106"/>
    </location>
</feature>
<keyword evidence="3" id="KW-1003">Cell membrane</keyword>
<dbReference type="InterPro" id="IPR027417">
    <property type="entry name" value="P-loop_NTPase"/>
</dbReference>
<evidence type="ECO:0000313" key="8">
    <source>
        <dbReference type="EMBL" id="GAA4305198.1"/>
    </source>
</evidence>
<feature type="transmembrane region" description="Helical" evidence="7">
    <location>
        <begin position="118"/>
        <end position="138"/>
    </location>
</feature>
<reference evidence="9" key="1">
    <citation type="journal article" date="2019" name="Int. J. Syst. Evol. Microbiol.">
        <title>The Global Catalogue of Microorganisms (GCM) 10K type strain sequencing project: providing services to taxonomists for standard genome sequencing and annotation.</title>
        <authorList>
            <consortium name="The Broad Institute Genomics Platform"/>
            <consortium name="The Broad Institute Genome Sequencing Center for Infectious Disease"/>
            <person name="Wu L."/>
            <person name="Ma J."/>
        </authorList>
    </citation>
    <scope>NUCLEOTIDE SEQUENCE [LARGE SCALE GENOMIC DNA]</scope>
    <source>
        <strain evidence="9">JCM 17917</strain>
    </source>
</reference>
<evidence type="ECO:0000256" key="6">
    <source>
        <dbReference type="ARBA" id="ARBA00023136"/>
    </source>
</evidence>
<keyword evidence="4 7" id="KW-0812">Transmembrane</keyword>
<evidence type="ECO:0000256" key="3">
    <source>
        <dbReference type="ARBA" id="ARBA00022475"/>
    </source>
</evidence>
<dbReference type="PANTHER" id="PTHR30250">
    <property type="entry name" value="PST FAMILY PREDICTED COLANIC ACID TRANSPORTER"/>
    <property type="match status" value="1"/>
</dbReference>
<feature type="transmembrane region" description="Helical" evidence="7">
    <location>
        <begin position="288"/>
        <end position="311"/>
    </location>
</feature>
<dbReference type="InterPro" id="IPR050833">
    <property type="entry name" value="Poly_Biosynth_Transport"/>
</dbReference>
<feature type="transmembrane region" description="Helical" evidence="7">
    <location>
        <begin position="150"/>
        <end position="168"/>
    </location>
</feature>
<evidence type="ECO:0000256" key="2">
    <source>
        <dbReference type="ARBA" id="ARBA00007430"/>
    </source>
</evidence>
<evidence type="ECO:0000256" key="4">
    <source>
        <dbReference type="ARBA" id="ARBA00022692"/>
    </source>
</evidence>
<dbReference type="Gene3D" id="3.40.50.300">
    <property type="entry name" value="P-loop containing nucleotide triphosphate hydrolases"/>
    <property type="match status" value="1"/>
</dbReference>
<gene>
    <name evidence="8" type="ORF">GCM10023183_19160</name>
</gene>
<dbReference type="PANTHER" id="PTHR30250:SF10">
    <property type="entry name" value="LIPOPOLYSACCHARIDE BIOSYNTHESIS PROTEIN WZXC"/>
    <property type="match status" value="1"/>
</dbReference>
<sequence length="1029" mass="114909">MAHDKKLTERTFSGFLYLITGSGLQIVLKIGVLAVLARLVSPKEFGVVGLALIIVEFSKMFTQLGVGPAIVQRPELEERHLRTGFTLSIMMGVFFSGFLLLGAPAVASFFKMEGLTPVLRAISLVFLVDSFTLIGQALLQRTMQFKTSAIIELTSYAIGYGAVGIVLGKMGWGVWALVVAHICQAVLHSLLLLKLQPFPKRLGFDKEAFKELIYFGGGMTMGRIGNFLATQGDNLVIGRMLGPVALGIYGRAYQFMVMPASLFGNALDKALFPAMAKVQEDKQKIGKAFLTGVSMIALLAMPLSAVLVLLAPEIVLTLLGKKWTDVILPFQILACSLLFRMSYKLSDTLARATGAVYKRAWRQIIYAGLVFAGAFIGSFWGLYGVAIGVAVALTVNFFMMAQLSTQLAAITWTSLLKVHWPGLFLMTSIGAACFLLVTACRSFGLSSPVILVVVGIGLLAQLYLTLKLFHKHIIHEDLKDLFHHLIAKKFKKAKDDKKKKKAAEQLLQPIQNPTLMLTPAHQNPTTDGQPPASPLATVQTLLEGLHHQNILYCHWKSNEHLDASMTGDTDLDVLFHHEQKDQLEALLAQLGFKNFKSIKEKQYKDIEDYIALDDASGKVIHLHAHFKLTMGETYLKGYQLNIEKEILDTRVYDETFGIYRSDPAIELILLYIREALKLRNRDILMMGLLGKTQYSENVLKEYRWLKARTTPVQVEAFLAAMFKEYGAMLQIMNGGFTKKQLFKLSFLVRKEFESARLYSPLTASLVRWYREVTVKVSRKTAQLFNRPIISQRINPRGGMVIAVIGADGSGKSTVTANLRDTFQKKLDVYRIYYGRGDGKISWPRKVLLQLKSVLHQAPRKNVNGKKIALATPRKKGALAEVYRCINALIVANEKRRNLQLMQEAKQKGMLIICDRYPQNQIMGFNDGPLLHHLANSKNPLFRMMSKLESRIYARAENTPPDVIFKLIAEANVVEARKPGETLLETLEAKISGFKSLQFKDTCKVITVDATQPLAQVLSTVKKEIWQAYH</sequence>
<dbReference type="SUPFAM" id="SSF52540">
    <property type="entry name" value="P-loop containing nucleoside triphosphate hydrolases"/>
    <property type="match status" value="1"/>
</dbReference>
<feature type="transmembrane region" description="Helical" evidence="7">
    <location>
        <begin position="422"/>
        <end position="444"/>
    </location>
</feature>